<evidence type="ECO:0000313" key="22">
    <source>
        <dbReference type="EMBL" id="ABE64803.1"/>
    </source>
</evidence>
<evidence type="ECO:0000259" key="20">
    <source>
        <dbReference type="PROSITE" id="PS50857"/>
    </source>
</evidence>
<dbReference type="InterPro" id="IPR036257">
    <property type="entry name" value="Cyt_c_oxidase_su2_TM_sf"/>
</dbReference>
<evidence type="ECO:0000256" key="10">
    <source>
        <dbReference type="ARBA" id="ARBA00022982"/>
    </source>
</evidence>
<dbReference type="SUPFAM" id="SSF81464">
    <property type="entry name" value="Cytochrome c oxidase subunit II-like, transmembrane region"/>
    <property type="match status" value="1"/>
</dbReference>
<keyword evidence="7 19" id="KW-0812">Transmembrane</keyword>
<dbReference type="Gene3D" id="1.10.760.10">
    <property type="entry name" value="Cytochrome c-like domain"/>
    <property type="match status" value="1"/>
</dbReference>
<dbReference type="PROSITE" id="PS00078">
    <property type="entry name" value="COX2"/>
    <property type="match status" value="1"/>
</dbReference>
<keyword evidence="23" id="KW-1185">Reference proteome</keyword>
<dbReference type="NCBIfam" id="TIGR02866">
    <property type="entry name" value="CoxB"/>
    <property type="match status" value="1"/>
</dbReference>
<dbReference type="PROSITE" id="PS50857">
    <property type="entry name" value="COX2_CUA"/>
    <property type="match status" value="1"/>
</dbReference>
<dbReference type="CDD" id="cd13915">
    <property type="entry name" value="CuRO_HCO_II_like_2"/>
    <property type="match status" value="1"/>
</dbReference>
<keyword evidence="8 18" id="KW-0479">Metal-binding</keyword>
<dbReference type="GO" id="GO:0005507">
    <property type="term" value="F:copper ion binding"/>
    <property type="evidence" value="ECO:0007669"/>
    <property type="project" value="InterPro"/>
</dbReference>
<proteinExistence type="inferred from homology"/>
<evidence type="ECO:0000313" key="23">
    <source>
        <dbReference type="Proteomes" id="UP000001953"/>
    </source>
</evidence>
<keyword evidence="10" id="KW-0249">Electron transport</keyword>
<dbReference type="InterPro" id="IPR009056">
    <property type="entry name" value="Cyt_c-like_dom"/>
</dbReference>
<evidence type="ECO:0000256" key="6">
    <source>
        <dbReference type="ARBA" id="ARBA00022660"/>
    </source>
</evidence>
<dbReference type="GO" id="GO:0020037">
    <property type="term" value="F:heme binding"/>
    <property type="evidence" value="ECO:0007669"/>
    <property type="project" value="InterPro"/>
</dbReference>
<feature type="domain" description="Cytochrome oxidase subunit II copper A binding" evidence="20">
    <location>
        <begin position="96"/>
        <end position="207"/>
    </location>
</feature>
<gene>
    <name evidence="22" type="ordered locus">Nham_4180</name>
</gene>
<evidence type="ECO:0000256" key="2">
    <source>
        <dbReference type="ARBA" id="ARBA00007866"/>
    </source>
</evidence>
<evidence type="ECO:0000256" key="11">
    <source>
        <dbReference type="ARBA" id="ARBA00022989"/>
    </source>
</evidence>
<keyword evidence="6" id="KW-0679">Respiratory chain</keyword>
<evidence type="ECO:0000256" key="1">
    <source>
        <dbReference type="ARBA" id="ARBA00004141"/>
    </source>
</evidence>
<dbReference type="InterPro" id="IPR014222">
    <property type="entry name" value="Cyt_c_oxidase_su2"/>
</dbReference>
<dbReference type="Pfam" id="PF00034">
    <property type="entry name" value="Cytochrom_C"/>
    <property type="match status" value="1"/>
</dbReference>
<evidence type="ECO:0000256" key="16">
    <source>
        <dbReference type="ARBA" id="ARBA00031399"/>
    </source>
</evidence>
<evidence type="ECO:0000256" key="3">
    <source>
        <dbReference type="ARBA" id="ARBA00012949"/>
    </source>
</evidence>
<dbReference type="Proteomes" id="UP000001953">
    <property type="component" value="Plasmid 1"/>
</dbReference>
<keyword evidence="22" id="KW-0614">Plasmid</keyword>
<keyword evidence="12 18" id="KW-0408">Iron</keyword>
<comment type="catalytic activity">
    <reaction evidence="17">
        <text>4 Fe(II)-[cytochrome c] + O2 + 8 H(+)(in) = 4 Fe(III)-[cytochrome c] + 2 H2O + 4 H(+)(out)</text>
        <dbReference type="Rhea" id="RHEA:11436"/>
        <dbReference type="Rhea" id="RHEA-COMP:10350"/>
        <dbReference type="Rhea" id="RHEA-COMP:14399"/>
        <dbReference type="ChEBI" id="CHEBI:15377"/>
        <dbReference type="ChEBI" id="CHEBI:15378"/>
        <dbReference type="ChEBI" id="CHEBI:15379"/>
        <dbReference type="ChEBI" id="CHEBI:29033"/>
        <dbReference type="ChEBI" id="CHEBI:29034"/>
        <dbReference type="EC" id="7.1.1.9"/>
    </reaction>
</comment>
<evidence type="ECO:0000256" key="4">
    <source>
        <dbReference type="ARBA" id="ARBA00022448"/>
    </source>
</evidence>
<evidence type="ECO:0000256" key="13">
    <source>
        <dbReference type="ARBA" id="ARBA00023008"/>
    </source>
</evidence>
<dbReference type="GO" id="GO:0016020">
    <property type="term" value="C:membrane"/>
    <property type="evidence" value="ECO:0007669"/>
    <property type="project" value="UniProtKB-SubCell"/>
</dbReference>
<evidence type="ECO:0000256" key="5">
    <source>
        <dbReference type="ARBA" id="ARBA00022617"/>
    </source>
</evidence>
<accession>Q1QG44</accession>
<dbReference type="EC" id="7.1.1.9" evidence="3"/>
<protein>
    <recommendedName>
        <fullName evidence="3">cytochrome-c oxidase</fullName>
        <ecNumber evidence="3">7.1.1.9</ecNumber>
    </recommendedName>
    <alternativeName>
        <fullName evidence="16">Cytochrome aa3 subunit 2</fullName>
    </alternativeName>
</protein>
<dbReference type="HOGENOM" id="CLU_036876_1_0_5"/>
<evidence type="ECO:0000256" key="12">
    <source>
        <dbReference type="ARBA" id="ARBA00023004"/>
    </source>
</evidence>
<dbReference type="SUPFAM" id="SSF49503">
    <property type="entry name" value="Cupredoxins"/>
    <property type="match status" value="1"/>
</dbReference>
<dbReference type="PANTHER" id="PTHR22888:SF9">
    <property type="entry name" value="CYTOCHROME C OXIDASE SUBUNIT 2"/>
    <property type="match status" value="1"/>
</dbReference>
<reference evidence="23" key="1">
    <citation type="submission" date="2006-03" db="EMBL/GenBank/DDBJ databases">
        <title>Complete sequence of plasmid 1 of Nitrobacter hamburgensis X14.</title>
        <authorList>
            <consortium name="US DOE Joint Genome Institute"/>
            <person name="Copeland A."/>
            <person name="Lucas S."/>
            <person name="Lapidus A."/>
            <person name="Barry K."/>
            <person name="Detter J.C."/>
            <person name="Glavina del Rio T."/>
            <person name="Hammon N."/>
            <person name="Israni S."/>
            <person name="Dalin E."/>
            <person name="Tice H."/>
            <person name="Pitluck S."/>
            <person name="Chain P."/>
            <person name="Malfatti S."/>
            <person name="Shin M."/>
            <person name="Vergez L."/>
            <person name="Schmutz J."/>
            <person name="Larimer F."/>
            <person name="Land M."/>
            <person name="Hauser L."/>
            <person name="Kyrpides N."/>
            <person name="Ivanova N."/>
            <person name="Ward B."/>
            <person name="Arp D."/>
            <person name="Klotz M."/>
            <person name="Stein L."/>
            <person name="O'Mullan G."/>
            <person name="Starkenburg S."/>
            <person name="Sayavedra L."/>
            <person name="Poret-Peterson A.T."/>
            <person name="Gentry M.E."/>
            <person name="Bruce D."/>
            <person name="Richardson P."/>
        </authorList>
    </citation>
    <scope>NUCLEOTIDE SEQUENCE [LARGE SCALE GENOMIC DNA]</scope>
    <source>
        <strain evidence="23">DSM 10229 / NCIMB 13809 / X14</strain>
        <plasmid evidence="23">Plasmid pNITHX1</plasmid>
    </source>
</reference>
<dbReference type="EMBL" id="CP000320">
    <property type="protein sequence ID" value="ABE64803.1"/>
    <property type="molecule type" value="Genomic_DNA"/>
</dbReference>
<dbReference type="AlphaFoldDB" id="Q1QG44"/>
<evidence type="ECO:0000256" key="17">
    <source>
        <dbReference type="ARBA" id="ARBA00047816"/>
    </source>
</evidence>
<dbReference type="PANTHER" id="PTHR22888">
    <property type="entry name" value="CYTOCHROME C OXIDASE, SUBUNIT II"/>
    <property type="match status" value="1"/>
</dbReference>
<keyword evidence="9" id="KW-1278">Translocase</keyword>
<name>Q1QG44_NITHX</name>
<dbReference type="InterPro" id="IPR002429">
    <property type="entry name" value="CcO_II-like_C"/>
</dbReference>
<dbReference type="InterPro" id="IPR036909">
    <property type="entry name" value="Cyt_c-like_dom_sf"/>
</dbReference>
<comment type="subcellular location">
    <subcellularLocation>
        <location evidence="1">Membrane</location>
        <topology evidence="1">Multi-pass membrane protein</topology>
    </subcellularLocation>
</comment>
<keyword evidence="11 19" id="KW-1133">Transmembrane helix</keyword>
<dbReference type="KEGG" id="nha:Nham_4180"/>
<organism evidence="22 23">
    <name type="scientific">Nitrobacter hamburgensis (strain DSM 10229 / NCIMB 13809 / X14)</name>
    <dbReference type="NCBI Taxonomy" id="323097"/>
    <lineage>
        <taxon>Bacteria</taxon>
        <taxon>Pseudomonadati</taxon>
        <taxon>Pseudomonadota</taxon>
        <taxon>Alphaproteobacteria</taxon>
        <taxon>Hyphomicrobiales</taxon>
        <taxon>Nitrobacteraceae</taxon>
        <taxon>Nitrobacter</taxon>
    </lineage>
</organism>
<dbReference type="RefSeq" id="WP_011504936.1">
    <property type="nucleotide sequence ID" value="NC_007959.1"/>
</dbReference>
<evidence type="ECO:0000256" key="9">
    <source>
        <dbReference type="ARBA" id="ARBA00022967"/>
    </source>
</evidence>
<comment type="function">
    <text evidence="15">Subunits I and II form the functional core of the enzyme complex. Electrons originating in cytochrome c are transferred via heme a and Cu(A) to the binuclear center formed by heme a3 and Cu(B).</text>
</comment>
<dbReference type="InterPro" id="IPR045187">
    <property type="entry name" value="CcO_II"/>
</dbReference>
<evidence type="ECO:0000256" key="19">
    <source>
        <dbReference type="SAM" id="Phobius"/>
    </source>
</evidence>
<feature type="transmembrane region" description="Helical" evidence="19">
    <location>
        <begin position="20"/>
        <end position="44"/>
    </location>
</feature>
<dbReference type="InterPro" id="IPR001505">
    <property type="entry name" value="Copper_CuA"/>
</dbReference>
<dbReference type="PROSITE" id="PS51007">
    <property type="entry name" value="CYTC"/>
    <property type="match status" value="1"/>
</dbReference>
<evidence type="ECO:0000256" key="7">
    <source>
        <dbReference type="ARBA" id="ARBA00022692"/>
    </source>
</evidence>
<evidence type="ECO:0000256" key="14">
    <source>
        <dbReference type="ARBA" id="ARBA00023136"/>
    </source>
</evidence>
<evidence type="ECO:0000256" key="8">
    <source>
        <dbReference type="ARBA" id="ARBA00022723"/>
    </source>
</evidence>
<feature type="domain" description="Cytochrome c" evidence="21">
    <location>
        <begin position="213"/>
        <end position="307"/>
    </location>
</feature>
<dbReference type="OrthoDB" id="9781261at2"/>
<dbReference type="Gene3D" id="1.10.287.90">
    <property type="match status" value="1"/>
</dbReference>
<feature type="transmembrane region" description="Helical" evidence="19">
    <location>
        <begin position="65"/>
        <end position="84"/>
    </location>
</feature>
<dbReference type="GO" id="GO:0004129">
    <property type="term" value="F:cytochrome-c oxidase activity"/>
    <property type="evidence" value="ECO:0007669"/>
    <property type="project" value="UniProtKB-EC"/>
</dbReference>
<dbReference type="Pfam" id="PF00116">
    <property type="entry name" value="COX2"/>
    <property type="match status" value="1"/>
</dbReference>
<keyword evidence="13" id="KW-0186">Copper</keyword>
<comment type="similarity">
    <text evidence="2">Belongs to the cytochrome c oxidase subunit 2 family.</text>
</comment>
<geneLocation type="plasmid" evidence="23">
    <name>pNITHX1</name>
</geneLocation>
<dbReference type="SUPFAM" id="SSF46626">
    <property type="entry name" value="Cytochrome c"/>
    <property type="match status" value="1"/>
</dbReference>
<dbReference type="Gene3D" id="2.60.40.420">
    <property type="entry name" value="Cupredoxins - blue copper proteins"/>
    <property type="match status" value="1"/>
</dbReference>
<keyword evidence="4" id="KW-0813">Transport</keyword>
<keyword evidence="14 19" id="KW-0472">Membrane</keyword>
<sequence length="314" mass="35019">MSSIFMPDAASQQAVRTDQIYFVLLAFSGLIVLLVAALILVFSIRYRRGSKAKRGALPKVMSREFEIGWTSATLFLALFIFWWVSSTHLSALAAPKNALEIHVVAKQWMWKTQHSNGAREINELHVPLDTPVRLVMTSEDVIHSFFVPAFRMKKDVLPGRYTETWFRATKPGVFHLFCAEYCGSEHSRMTGRIVVVQKEAYARWLAAQPEDDGLAKTGATVFRARGCSGCHSEASRVHAPDLNGLYGRKVQLADGRTVTADEAYLRDSMLMPRRDVVAGFEPIMPSYAGILTDGEIISLTAYIRSLSGREGNSQ</sequence>
<evidence type="ECO:0000259" key="21">
    <source>
        <dbReference type="PROSITE" id="PS51007"/>
    </source>
</evidence>
<dbReference type="InterPro" id="IPR008972">
    <property type="entry name" value="Cupredoxin"/>
</dbReference>
<keyword evidence="5 18" id="KW-0349">Heme</keyword>
<evidence type="ECO:0000256" key="18">
    <source>
        <dbReference type="PROSITE-ProRule" id="PRU00433"/>
    </source>
</evidence>
<dbReference type="GO" id="GO:0016491">
    <property type="term" value="F:oxidoreductase activity"/>
    <property type="evidence" value="ECO:0007669"/>
    <property type="project" value="InterPro"/>
</dbReference>
<dbReference type="GO" id="GO:0042773">
    <property type="term" value="P:ATP synthesis coupled electron transport"/>
    <property type="evidence" value="ECO:0007669"/>
    <property type="project" value="TreeGrafter"/>
</dbReference>
<evidence type="ECO:0000256" key="15">
    <source>
        <dbReference type="ARBA" id="ARBA00024688"/>
    </source>
</evidence>